<dbReference type="PANTHER" id="PTHR30035">
    <property type="entry name" value="LIPOPROTEIN VACJ-RELATED"/>
    <property type="match status" value="1"/>
</dbReference>
<comment type="similarity">
    <text evidence="1">Belongs to the MlaA family.</text>
</comment>
<dbReference type="GO" id="GO:0120010">
    <property type="term" value="P:intermembrane phospholipid transfer"/>
    <property type="evidence" value="ECO:0007669"/>
    <property type="project" value="TreeGrafter"/>
</dbReference>
<dbReference type="RefSeq" id="WP_095743761.1">
    <property type="nucleotide sequence ID" value="NZ_CP023284.1"/>
</dbReference>
<evidence type="ECO:0000313" key="4">
    <source>
        <dbReference type="Proteomes" id="UP000217154"/>
    </source>
</evidence>
<proteinExistence type="inferred from homology"/>
<gene>
    <name evidence="3" type="ORF">CKY39_05860</name>
</gene>
<evidence type="ECO:0000256" key="2">
    <source>
        <dbReference type="ARBA" id="ARBA00022729"/>
    </source>
</evidence>
<dbReference type="GO" id="GO:0016020">
    <property type="term" value="C:membrane"/>
    <property type="evidence" value="ECO:0007669"/>
    <property type="project" value="InterPro"/>
</dbReference>
<dbReference type="EMBL" id="CP023284">
    <property type="protein sequence ID" value="ATA52788.1"/>
    <property type="molecule type" value="Genomic_DNA"/>
</dbReference>
<dbReference type="PRINTS" id="PR01805">
    <property type="entry name" value="VACJLIPOPROT"/>
</dbReference>
<dbReference type="Pfam" id="PF04333">
    <property type="entry name" value="MlaA"/>
    <property type="match status" value="1"/>
</dbReference>
<keyword evidence="2" id="KW-0732">Signal</keyword>
<dbReference type="PANTHER" id="PTHR30035:SF3">
    <property type="entry name" value="INTERMEMBRANE PHOSPHOLIPID TRANSPORT SYSTEM LIPOPROTEIN MLAA"/>
    <property type="match status" value="1"/>
</dbReference>
<accession>A0A250DEK6</accession>
<evidence type="ECO:0000313" key="3">
    <source>
        <dbReference type="EMBL" id="ATA52788.1"/>
    </source>
</evidence>
<dbReference type="Proteomes" id="UP000217154">
    <property type="component" value="Chromosome"/>
</dbReference>
<dbReference type="AlphaFoldDB" id="A0A250DEK6"/>
<protein>
    <submittedName>
        <fullName evidence="3">ABC transporter</fullName>
    </submittedName>
</protein>
<name>A0A250DEK6_9BURK</name>
<evidence type="ECO:0000256" key="1">
    <source>
        <dbReference type="ARBA" id="ARBA00010634"/>
    </source>
</evidence>
<sequence>MTTRLFSSTAIKSVASSVRWATATVGFALVAGCATGSGASPTDPFEPYNRGMTRFNDTVDEAVLEPVATAYQNVVPSLVRQGVTNFFSNLGDIWSLANNVAQLKLQNSAETFMRLNVNTFFGLGGLLDVASEARLPRHEEDFGQTLGYWGVGAGPYVVLPLLGPSTLRDTIARPLDMYGDAQGHIHDIAWRNSLAGLRVVDTRSRYLGATRLLDEAALDKYSFTRDAFLQRRRNQVYDGNPPDDDNAGK</sequence>
<dbReference type="InterPro" id="IPR007428">
    <property type="entry name" value="MlaA"/>
</dbReference>
<dbReference type="KEGG" id="vbo:CKY39_05860"/>
<reference evidence="3 4" key="1">
    <citation type="submission" date="2017-09" db="EMBL/GenBank/DDBJ databases">
        <title>The diverse metabolic capabilities of V. boronicumulans make it an excellent choice for continued studies on novel biodegradation.</title>
        <authorList>
            <person name="Sun S."/>
        </authorList>
    </citation>
    <scope>NUCLEOTIDE SEQUENCE [LARGE SCALE GENOMIC DNA]</scope>
    <source>
        <strain evidence="3 4">J1</strain>
    </source>
</reference>
<dbReference type="PROSITE" id="PS51257">
    <property type="entry name" value="PROKAR_LIPOPROTEIN"/>
    <property type="match status" value="1"/>
</dbReference>
<organism evidence="3 4">
    <name type="scientific">Variovorax boronicumulans</name>
    <dbReference type="NCBI Taxonomy" id="436515"/>
    <lineage>
        <taxon>Bacteria</taxon>
        <taxon>Pseudomonadati</taxon>
        <taxon>Pseudomonadota</taxon>
        <taxon>Betaproteobacteria</taxon>
        <taxon>Burkholderiales</taxon>
        <taxon>Comamonadaceae</taxon>
        <taxon>Variovorax</taxon>
    </lineage>
</organism>